<keyword evidence="5" id="KW-1185">Reference proteome</keyword>
<evidence type="ECO:0000256" key="2">
    <source>
        <dbReference type="ARBA" id="ARBA00023136"/>
    </source>
</evidence>
<evidence type="ECO:0000313" key="5">
    <source>
        <dbReference type="Proteomes" id="UP001229421"/>
    </source>
</evidence>
<proteinExistence type="predicted"/>
<keyword evidence="3" id="KW-1133">Transmembrane helix</keyword>
<dbReference type="InterPro" id="IPR023562">
    <property type="entry name" value="ClpP/TepA"/>
</dbReference>
<dbReference type="Pfam" id="PF00574">
    <property type="entry name" value="CLP_protease"/>
    <property type="match status" value="1"/>
</dbReference>
<dbReference type="InterPro" id="IPR023175">
    <property type="entry name" value="Vta1/CALS_N_sf"/>
</dbReference>
<accession>A0AAD8NSF9</accession>
<dbReference type="Gene3D" id="1.25.40.270">
    <property type="entry name" value="Vacuolar protein sorting-associated protein vta1"/>
    <property type="match status" value="1"/>
</dbReference>
<name>A0AAD8NSF9_TARER</name>
<protein>
    <recommendedName>
        <fullName evidence="6">ATP-dependent Clp protease proteolytic subunit</fullName>
    </recommendedName>
</protein>
<feature type="transmembrane region" description="Helical" evidence="3">
    <location>
        <begin position="16"/>
        <end position="37"/>
    </location>
</feature>
<feature type="transmembrane region" description="Helical" evidence="3">
    <location>
        <begin position="57"/>
        <end position="75"/>
    </location>
</feature>
<dbReference type="Proteomes" id="UP001229421">
    <property type="component" value="Unassembled WGS sequence"/>
</dbReference>
<dbReference type="AlphaFoldDB" id="A0AAD8NSF9"/>
<evidence type="ECO:0008006" key="6">
    <source>
        <dbReference type="Google" id="ProtNLM"/>
    </source>
</evidence>
<keyword evidence="2 3" id="KW-0472">Membrane</keyword>
<dbReference type="EMBL" id="JAUHHV010000007">
    <property type="protein sequence ID" value="KAK1418996.1"/>
    <property type="molecule type" value="Genomic_DNA"/>
</dbReference>
<comment type="subcellular location">
    <subcellularLocation>
        <location evidence="1">Endomembrane system</location>
    </subcellularLocation>
</comment>
<gene>
    <name evidence="4" type="ORF">QVD17_28150</name>
</gene>
<evidence type="ECO:0000256" key="3">
    <source>
        <dbReference type="SAM" id="Phobius"/>
    </source>
</evidence>
<evidence type="ECO:0000256" key="1">
    <source>
        <dbReference type="ARBA" id="ARBA00004308"/>
    </source>
</evidence>
<evidence type="ECO:0000313" key="4">
    <source>
        <dbReference type="EMBL" id="KAK1418996.1"/>
    </source>
</evidence>
<reference evidence="4" key="1">
    <citation type="journal article" date="2023" name="bioRxiv">
        <title>Improved chromosome-level genome assembly for marigold (Tagetes erecta).</title>
        <authorList>
            <person name="Jiang F."/>
            <person name="Yuan L."/>
            <person name="Wang S."/>
            <person name="Wang H."/>
            <person name="Xu D."/>
            <person name="Wang A."/>
            <person name="Fan W."/>
        </authorList>
    </citation>
    <scope>NUCLEOTIDE SEQUENCE</scope>
    <source>
        <strain evidence="4">WSJ</strain>
        <tissue evidence="4">Leaf</tissue>
    </source>
</reference>
<keyword evidence="3" id="KW-0812">Transmembrane</keyword>
<dbReference type="GO" id="GO:0012505">
    <property type="term" value="C:endomembrane system"/>
    <property type="evidence" value="ECO:0007669"/>
    <property type="project" value="UniProtKB-SubCell"/>
</dbReference>
<sequence>MEVWDDIASWCQRTRLPVLSFVPLILQFTFFSLPPLWVVSEDMERDIFMSATEAQAYGIVDLVAIFGSNVFNVILKRAFKGRFSELIFEASSKALRFPGRFYAFEKAHRLDPTSIGHGVRRFKTALLQRLERVVLSLCCWFLAFANKWCLRFGNLLPKFCW</sequence>
<organism evidence="4 5">
    <name type="scientific">Tagetes erecta</name>
    <name type="common">African marigold</name>
    <dbReference type="NCBI Taxonomy" id="13708"/>
    <lineage>
        <taxon>Eukaryota</taxon>
        <taxon>Viridiplantae</taxon>
        <taxon>Streptophyta</taxon>
        <taxon>Embryophyta</taxon>
        <taxon>Tracheophyta</taxon>
        <taxon>Spermatophyta</taxon>
        <taxon>Magnoliopsida</taxon>
        <taxon>eudicotyledons</taxon>
        <taxon>Gunneridae</taxon>
        <taxon>Pentapetalae</taxon>
        <taxon>asterids</taxon>
        <taxon>campanulids</taxon>
        <taxon>Asterales</taxon>
        <taxon>Asteraceae</taxon>
        <taxon>Asteroideae</taxon>
        <taxon>Heliantheae alliance</taxon>
        <taxon>Tageteae</taxon>
        <taxon>Tagetes</taxon>
    </lineage>
</organism>
<comment type="caution">
    <text evidence="4">The sequence shown here is derived from an EMBL/GenBank/DDBJ whole genome shotgun (WGS) entry which is preliminary data.</text>
</comment>